<name>A0A844ZSZ9_9SPHN</name>
<accession>A0A844ZSZ9</accession>
<organism evidence="2 3">
    <name type="scientific">Pontixanthobacter aquaemixtae</name>
    <dbReference type="NCBI Taxonomy" id="1958940"/>
    <lineage>
        <taxon>Bacteria</taxon>
        <taxon>Pseudomonadati</taxon>
        <taxon>Pseudomonadota</taxon>
        <taxon>Alphaproteobacteria</taxon>
        <taxon>Sphingomonadales</taxon>
        <taxon>Erythrobacteraceae</taxon>
        <taxon>Pontixanthobacter</taxon>
    </lineage>
</organism>
<dbReference type="RefSeq" id="WP_160604038.1">
    <property type="nucleotide sequence ID" value="NZ_WTYX01000001.1"/>
</dbReference>
<evidence type="ECO:0000256" key="1">
    <source>
        <dbReference type="SAM" id="SignalP"/>
    </source>
</evidence>
<feature type="signal peptide" evidence="1">
    <location>
        <begin position="1"/>
        <end position="23"/>
    </location>
</feature>
<protein>
    <submittedName>
        <fullName evidence="2">Uncharacterized protein</fullName>
    </submittedName>
</protein>
<dbReference type="AlphaFoldDB" id="A0A844ZSZ9"/>
<sequence>MMKAASTLLGLLLMSPCAAPAWASDDEYRTAAASTSAFVDSVKECSMGLSDPEQYHPVLEAKGWQRVYVVLEDGRKLISPLTERNMFFKDDIHLTLSPKSSGEFFYRNSCSISAYFDPETAKAEAISEELDAYFETERSGFGGRRSFKNGADLALSFTPSLIGENLHFSVDIKLNEIEKSPSQTTRIPASSPQDK</sequence>
<proteinExistence type="predicted"/>
<feature type="chain" id="PRO_5032723997" evidence="1">
    <location>
        <begin position="24"/>
        <end position="195"/>
    </location>
</feature>
<evidence type="ECO:0000313" key="2">
    <source>
        <dbReference type="EMBL" id="MXO90604.1"/>
    </source>
</evidence>
<dbReference type="Proteomes" id="UP000442714">
    <property type="component" value="Unassembled WGS sequence"/>
</dbReference>
<reference evidence="2 3" key="1">
    <citation type="submission" date="2019-12" db="EMBL/GenBank/DDBJ databases">
        <title>Genomic-based taxomic classification of the family Erythrobacteraceae.</title>
        <authorList>
            <person name="Xu L."/>
        </authorList>
    </citation>
    <scope>NUCLEOTIDE SEQUENCE [LARGE SCALE GENOMIC DNA]</scope>
    <source>
        <strain evidence="2 3">KCTC 52763</strain>
    </source>
</reference>
<dbReference type="EMBL" id="WTYX01000001">
    <property type="protein sequence ID" value="MXO90604.1"/>
    <property type="molecule type" value="Genomic_DNA"/>
</dbReference>
<keyword evidence="1" id="KW-0732">Signal</keyword>
<evidence type="ECO:0000313" key="3">
    <source>
        <dbReference type="Proteomes" id="UP000442714"/>
    </source>
</evidence>
<gene>
    <name evidence="2" type="ORF">GRI41_07210</name>
</gene>
<comment type="caution">
    <text evidence="2">The sequence shown here is derived from an EMBL/GenBank/DDBJ whole genome shotgun (WGS) entry which is preliminary data.</text>
</comment>
<keyword evidence="3" id="KW-1185">Reference proteome</keyword>